<dbReference type="RefSeq" id="WP_126766186.1">
    <property type="nucleotide sequence ID" value="NZ_PIPJ01000002.1"/>
</dbReference>
<dbReference type="InterPro" id="IPR045179">
    <property type="entry name" value="YgfZ/GcvT"/>
</dbReference>
<protein>
    <submittedName>
        <fullName evidence="3">tRNA-modifying protein YgfZ</fullName>
    </submittedName>
</protein>
<dbReference type="AlphaFoldDB" id="A0A432W0K3"/>
<dbReference type="PANTHER" id="PTHR22602">
    <property type="entry name" value="TRANSFERASE CAF17, MITOCHONDRIAL-RELATED"/>
    <property type="match status" value="1"/>
</dbReference>
<organism evidence="3 4">
    <name type="scientific">Aliidiomarina iranensis</name>
    <dbReference type="NCBI Taxonomy" id="1434071"/>
    <lineage>
        <taxon>Bacteria</taxon>
        <taxon>Pseudomonadati</taxon>
        <taxon>Pseudomonadota</taxon>
        <taxon>Gammaproteobacteria</taxon>
        <taxon>Alteromonadales</taxon>
        <taxon>Idiomarinaceae</taxon>
        <taxon>Aliidiomarina</taxon>
    </lineage>
</organism>
<evidence type="ECO:0000259" key="2">
    <source>
        <dbReference type="Pfam" id="PF21130"/>
    </source>
</evidence>
<accession>A0A432W0K3</accession>
<name>A0A432W0K3_9GAMM</name>
<reference evidence="4" key="1">
    <citation type="journal article" date="2018" name="Front. Microbiol.">
        <title>Genome-Based Analysis Reveals the Taxonomy and Diversity of the Family Idiomarinaceae.</title>
        <authorList>
            <person name="Liu Y."/>
            <person name="Lai Q."/>
            <person name="Shao Z."/>
        </authorList>
    </citation>
    <scope>NUCLEOTIDE SEQUENCE [LARGE SCALE GENOMIC DNA]</scope>
    <source>
        <strain evidence="4">GBPy7</strain>
    </source>
</reference>
<feature type="domain" description="tRNA-modifying protein YgfZ-like beta-barrel" evidence="2">
    <location>
        <begin position="229"/>
        <end position="295"/>
    </location>
</feature>
<dbReference type="GO" id="GO:0016226">
    <property type="term" value="P:iron-sulfur cluster assembly"/>
    <property type="evidence" value="ECO:0007669"/>
    <property type="project" value="TreeGrafter"/>
</dbReference>
<dbReference type="Gene3D" id="3.30.70.1400">
    <property type="entry name" value="Aminomethyltransferase beta-barrel domains"/>
    <property type="match status" value="1"/>
</dbReference>
<evidence type="ECO:0000313" key="3">
    <source>
        <dbReference type="EMBL" id="RUO22523.1"/>
    </source>
</evidence>
<proteinExistence type="predicted"/>
<dbReference type="NCBIfam" id="NF007110">
    <property type="entry name" value="PRK09559.1"/>
    <property type="match status" value="1"/>
</dbReference>
<sequence length="315" mass="34500">MSGLLANKLTNANPALLIELPGMAVVKASGPDTDTFLQGQLTCDLTHLEQHNWLLGGHCDAKGKLWSIFRAVRSEDSILLLQNRSTAEHSLAQLQKFSVFSKIEITDSTEHFSCFLVAGEQAVAKVSELVGGTPTELHSTFGDTHVLSLSPTLYLCVTPKTNKPNARMLPESYWHAIQIEQGWPNLAAVHQSTFIPQMVNLDSLNGVSFKKGCYIGQETIARTHYKGQNKRRLAHLIGTAESTPAPASELEIKLGENWRRAGAVISAVRYDNDVIAIQAVLPSDLDAQAELRIKGQNDSKFTPCPKSDETESINE</sequence>
<dbReference type="PANTHER" id="PTHR22602:SF0">
    <property type="entry name" value="TRANSFERASE CAF17, MITOCHONDRIAL-RELATED"/>
    <property type="match status" value="1"/>
</dbReference>
<dbReference type="Proteomes" id="UP000288395">
    <property type="component" value="Unassembled WGS sequence"/>
</dbReference>
<keyword evidence="4" id="KW-1185">Reference proteome</keyword>
<dbReference type="EMBL" id="PIPJ01000002">
    <property type="protein sequence ID" value="RUO22523.1"/>
    <property type="molecule type" value="Genomic_DNA"/>
</dbReference>
<evidence type="ECO:0000256" key="1">
    <source>
        <dbReference type="SAM" id="MobiDB-lite"/>
    </source>
</evidence>
<dbReference type="Gene3D" id="3.30.70.1630">
    <property type="match status" value="1"/>
</dbReference>
<feature type="region of interest" description="Disordered" evidence="1">
    <location>
        <begin position="296"/>
        <end position="315"/>
    </location>
</feature>
<dbReference type="InterPro" id="IPR048451">
    <property type="entry name" value="YgfZ_barrel"/>
</dbReference>
<dbReference type="SUPFAM" id="SSF103025">
    <property type="entry name" value="Folate-binding domain"/>
    <property type="match status" value="1"/>
</dbReference>
<evidence type="ECO:0000313" key="4">
    <source>
        <dbReference type="Proteomes" id="UP000288395"/>
    </source>
</evidence>
<dbReference type="Pfam" id="PF21130">
    <property type="entry name" value="YgfZ_barrel"/>
    <property type="match status" value="1"/>
</dbReference>
<dbReference type="SUPFAM" id="SSF101790">
    <property type="entry name" value="Aminomethyltransferase beta-barrel domain"/>
    <property type="match status" value="1"/>
</dbReference>
<gene>
    <name evidence="3" type="ORF">CWE08_04930</name>
</gene>
<comment type="caution">
    <text evidence="3">The sequence shown here is derived from an EMBL/GenBank/DDBJ whole genome shotgun (WGS) entry which is preliminary data.</text>
</comment>
<dbReference type="Gene3D" id="2.40.30.160">
    <property type="match status" value="1"/>
</dbReference>
<dbReference type="NCBIfam" id="TIGR03317">
    <property type="entry name" value="ygfZ_signature"/>
    <property type="match status" value="1"/>
</dbReference>
<dbReference type="OrthoDB" id="9796287at2"/>
<dbReference type="PIRSF" id="PIRSF006487">
    <property type="entry name" value="GcvT"/>
    <property type="match status" value="1"/>
</dbReference>
<dbReference type="InterPro" id="IPR017703">
    <property type="entry name" value="YgfZ/GCV_T_CS"/>
</dbReference>
<dbReference type="InterPro" id="IPR029043">
    <property type="entry name" value="GcvT/YgfZ_C"/>
</dbReference>